<feature type="transmembrane region" description="Helical" evidence="6">
    <location>
        <begin position="366"/>
        <end position="388"/>
    </location>
</feature>
<evidence type="ECO:0000256" key="4">
    <source>
        <dbReference type="ARBA" id="ARBA00023136"/>
    </source>
</evidence>
<evidence type="ECO:0000256" key="1">
    <source>
        <dbReference type="ARBA" id="ARBA00004141"/>
    </source>
</evidence>
<feature type="transmembrane region" description="Helical" evidence="6">
    <location>
        <begin position="184"/>
        <end position="203"/>
    </location>
</feature>
<dbReference type="PANTHER" id="PTHR23539:SF1">
    <property type="entry name" value="MAJOR FACILITATOR SUPERFAMILY (MFS) PROFILE DOMAIN-CONTAINING PROTEIN"/>
    <property type="match status" value="1"/>
</dbReference>
<dbReference type="PANTHER" id="PTHR23539">
    <property type="entry name" value="MFS TRANSPORTER"/>
    <property type="match status" value="1"/>
</dbReference>
<dbReference type="InterPro" id="IPR036259">
    <property type="entry name" value="MFS_trans_sf"/>
</dbReference>
<dbReference type="PROSITE" id="PS50850">
    <property type="entry name" value="MFS"/>
    <property type="match status" value="1"/>
</dbReference>
<feature type="transmembrane region" description="Helical" evidence="6">
    <location>
        <begin position="394"/>
        <end position="413"/>
    </location>
</feature>
<dbReference type="Gene3D" id="1.20.1250.20">
    <property type="entry name" value="MFS general substrate transporter like domains"/>
    <property type="match status" value="2"/>
</dbReference>
<evidence type="ECO:0000256" key="6">
    <source>
        <dbReference type="SAM" id="Phobius"/>
    </source>
</evidence>
<feature type="domain" description="Major facilitator superfamily (MFS) profile" evidence="7">
    <location>
        <begin position="237"/>
        <end position="442"/>
    </location>
</feature>
<feature type="transmembrane region" description="Helical" evidence="6">
    <location>
        <begin position="274"/>
        <end position="293"/>
    </location>
</feature>
<comment type="subcellular location">
    <subcellularLocation>
        <location evidence="1">Membrane</location>
        <topology evidence="1">Multi-pass membrane protein</topology>
    </subcellularLocation>
</comment>
<organism evidence="8 9">
    <name type="scientific">Methylobacterium pseudosasicola</name>
    <dbReference type="NCBI Taxonomy" id="582667"/>
    <lineage>
        <taxon>Bacteria</taxon>
        <taxon>Pseudomonadati</taxon>
        <taxon>Pseudomonadota</taxon>
        <taxon>Alphaproteobacteria</taxon>
        <taxon>Hyphomicrobiales</taxon>
        <taxon>Methylobacteriaceae</taxon>
        <taxon>Methylobacterium</taxon>
    </lineage>
</organism>
<evidence type="ECO:0000259" key="7">
    <source>
        <dbReference type="PROSITE" id="PS50850"/>
    </source>
</evidence>
<accession>A0A1I4MAL3</accession>
<feature type="transmembrane region" description="Helical" evidence="6">
    <location>
        <begin position="61"/>
        <end position="81"/>
    </location>
</feature>
<dbReference type="RefSeq" id="WP_092042339.1">
    <property type="nucleotide sequence ID" value="NZ_FOTK01000016.1"/>
</dbReference>
<dbReference type="PROSITE" id="PS00216">
    <property type="entry name" value="SUGAR_TRANSPORT_1"/>
    <property type="match status" value="1"/>
</dbReference>
<dbReference type="EMBL" id="FOTK01000016">
    <property type="protein sequence ID" value="SFM00351.1"/>
    <property type="molecule type" value="Genomic_DNA"/>
</dbReference>
<feature type="transmembrane region" description="Helical" evidence="6">
    <location>
        <begin position="93"/>
        <end position="112"/>
    </location>
</feature>
<keyword evidence="3 6" id="KW-1133">Transmembrane helix</keyword>
<evidence type="ECO:0000313" key="8">
    <source>
        <dbReference type="EMBL" id="SFM00351.1"/>
    </source>
</evidence>
<dbReference type="OrthoDB" id="9812574at2"/>
<feature type="transmembrane region" description="Helical" evidence="6">
    <location>
        <begin position="305"/>
        <end position="322"/>
    </location>
</feature>
<feature type="region of interest" description="Disordered" evidence="5">
    <location>
        <begin position="422"/>
        <end position="442"/>
    </location>
</feature>
<protein>
    <submittedName>
        <fullName evidence="8">Predicted arabinose efflux permease, MFS family</fullName>
    </submittedName>
</protein>
<feature type="compositionally biased region" description="Low complexity" evidence="5">
    <location>
        <begin position="422"/>
        <end position="433"/>
    </location>
</feature>
<dbReference type="AlphaFoldDB" id="A0A1I4MAL3"/>
<dbReference type="InterPro" id="IPR005829">
    <property type="entry name" value="Sugar_transporter_CS"/>
</dbReference>
<reference evidence="9" key="1">
    <citation type="submission" date="2016-10" db="EMBL/GenBank/DDBJ databases">
        <authorList>
            <person name="Varghese N."/>
            <person name="Submissions S."/>
        </authorList>
    </citation>
    <scope>NUCLEOTIDE SEQUENCE [LARGE SCALE GENOMIC DNA]</scope>
    <source>
        <strain evidence="9">BL36</strain>
    </source>
</reference>
<dbReference type="SUPFAM" id="SSF103473">
    <property type="entry name" value="MFS general substrate transporter"/>
    <property type="match status" value="1"/>
</dbReference>
<dbReference type="GO" id="GO:0022857">
    <property type="term" value="F:transmembrane transporter activity"/>
    <property type="evidence" value="ECO:0007669"/>
    <property type="project" value="InterPro"/>
</dbReference>
<dbReference type="Proteomes" id="UP000199048">
    <property type="component" value="Unassembled WGS sequence"/>
</dbReference>
<proteinExistence type="predicted"/>
<keyword evidence="2 6" id="KW-0812">Transmembrane</keyword>
<dbReference type="InterPro" id="IPR020846">
    <property type="entry name" value="MFS_dom"/>
</dbReference>
<evidence type="ECO:0000313" key="9">
    <source>
        <dbReference type="Proteomes" id="UP000199048"/>
    </source>
</evidence>
<evidence type="ECO:0000256" key="5">
    <source>
        <dbReference type="SAM" id="MobiDB-lite"/>
    </source>
</evidence>
<feature type="transmembrane region" description="Helical" evidence="6">
    <location>
        <begin position="124"/>
        <end position="146"/>
    </location>
</feature>
<gene>
    <name evidence="8" type="ORF">SAMN05192568_101631</name>
</gene>
<name>A0A1I4MAL3_9HYPH</name>
<dbReference type="GO" id="GO:0016020">
    <property type="term" value="C:membrane"/>
    <property type="evidence" value="ECO:0007669"/>
    <property type="project" value="UniProtKB-SubCell"/>
</dbReference>
<dbReference type="Pfam" id="PF07690">
    <property type="entry name" value="MFS_1"/>
    <property type="match status" value="1"/>
</dbReference>
<dbReference type="InterPro" id="IPR011701">
    <property type="entry name" value="MFS"/>
</dbReference>
<keyword evidence="9" id="KW-1185">Reference proteome</keyword>
<feature type="transmembrane region" description="Helical" evidence="6">
    <location>
        <begin position="328"/>
        <end position="354"/>
    </location>
</feature>
<evidence type="ECO:0000256" key="2">
    <source>
        <dbReference type="ARBA" id="ARBA00022692"/>
    </source>
</evidence>
<sequence>MDRTDTGAAARGATVRTPSTKALRGLDALNFFLADVRDGLGPYLAIYLIAVRGPDQGWNEATTGLVMTIAGILGLVAQTPAGALIDSTNHKRAVVIGGAIAVTASCLILPFISNFYLVTATQSIAHVAGTIFPPALAAITLGVVGPKMFAKRIGRNEGFNHAGNAASAAIAGGLAYFFGPIVVFWLMGVLAALSIGAMLLVPADAIDDDLARGMTEAEAKADEKPSGLATLLQNKPLMLFAVLCAIFHLSNAAMLTSVGQLLTHLSGKDHATSLIAVCIVAAQCVMVPVAVFVGAKADIIGRKPIFLAAFGVLALRGVLYTLSDNPFWLVGVQLLDGVGAGIYGALFPIVVADLTRGAGRFNAAQGAVATAQGVGASVSATLAGLIIVSAGYSTAFLALAAIAGVGFALYLTLMPETRGGTAASSGSADSGTGLPPAVPASA</sequence>
<evidence type="ECO:0000256" key="3">
    <source>
        <dbReference type="ARBA" id="ARBA00022989"/>
    </source>
</evidence>
<feature type="transmembrane region" description="Helical" evidence="6">
    <location>
        <begin position="237"/>
        <end position="262"/>
    </location>
</feature>
<dbReference type="STRING" id="582667.SAMN05192568_101631"/>
<keyword evidence="4 6" id="KW-0472">Membrane</keyword>